<feature type="transmembrane region" description="Helical" evidence="1">
    <location>
        <begin position="52"/>
        <end position="80"/>
    </location>
</feature>
<evidence type="ECO:0000313" key="3">
    <source>
        <dbReference type="EMBL" id="WJW67684.1"/>
    </source>
</evidence>
<evidence type="ECO:0000256" key="1">
    <source>
        <dbReference type="SAM" id="Phobius"/>
    </source>
</evidence>
<keyword evidence="1" id="KW-0812">Transmembrane</keyword>
<dbReference type="Proteomes" id="UP001431572">
    <property type="component" value="Chromosome 1"/>
</dbReference>
<dbReference type="EMBL" id="JACATZ010000001">
    <property type="protein sequence ID" value="NWJ45819.1"/>
    <property type="molecule type" value="Genomic_DNA"/>
</dbReference>
<dbReference type="AlphaFoldDB" id="A0A8T7M1B4"/>
<evidence type="ECO:0000313" key="5">
    <source>
        <dbReference type="Proteomes" id="UP001431572"/>
    </source>
</evidence>
<organism evidence="2 4">
    <name type="scientific">Candidatus Chlorohelix allophototropha</name>
    <dbReference type="NCBI Taxonomy" id="3003348"/>
    <lineage>
        <taxon>Bacteria</taxon>
        <taxon>Bacillati</taxon>
        <taxon>Chloroflexota</taxon>
        <taxon>Chloroflexia</taxon>
        <taxon>Candidatus Chloroheliales</taxon>
        <taxon>Candidatus Chloroheliaceae</taxon>
        <taxon>Candidatus Chlorohelix</taxon>
    </lineage>
</organism>
<dbReference type="RefSeq" id="WP_341469575.1">
    <property type="nucleotide sequence ID" value="NZ_CP128399.1"/>
</dbReference>
<proteinExistence type="predicted"/>
<name>A0A8T7M1B4_9CHLR</name>
<protein>
    <submittedName>
        <fullName evidence="2">Uncharacterized protein</fullName>
    </submittedName>
</protein>
<keyword evidence="5" id="KW-1185">Reference proteome</keyword>
<feature type="transmembrane region" description="Helical" evidence="1">
    <location>
        <begin position="115"/>
        <end position="137"/>
    </location>
</feature>
<dbReference type="Proteomes" id="UP000521676">
    <property type="component" value="Unassembled WGS sequence"/>
</dbReference>
<gene>
    <name evidence="2" type="ORF">HXX08_08075</name>
    <name evidence="3" type="ORF">OZ401_000959</name>
</gene>
<sequence>MSVEITEKEQNPADAPQVPTNPYYYQPAYQYPTNYWQQYQSMRTSSIRTVNILFWVFYALVGFWVDFSIAVSLWTVALILPFTLPIALVLRTFNNQDYSIYINGVYYNNLTDAQYYTAAGIITAIGIMILIGAVMTIKPMLKLHRILFRDLGGLKI</sequence>
<reference evidence="2 4" key="1">
    <citation type="submission" date="2020-06" db="EMBL/GenBank/DDBJ databases">
        <title>Anoxygenic phototrophic Chloroflexota member uses a Type I reaction center.</title>
        <authorList>
            <person name="Tsuji J.M."/>
            <person name="Shaw N.A."/>
            <person name="Nagashima S."/>
            <person name="Venkiteswaran J."/>
            <person name="Schiff S.L."/>
            <person name="Hanada S."/>
            <person name="Tank M."/>
            <person name="Neufeld J.D."/>
        </authorList>
    </citation>
    <scope>NUCLEOTIDE SEQUENCE [LARGE SCALE GENOMIC DNA]</scope>
    <source>
        <strain evidence="2">L227-S17</strain>
    </source>
</reference>
<keyword evidence="1" id="KW-1133">Transmembrane helix</keyword>
<dbReference type="EMBL" id="CP128399">
    <property type="protein sequence ID" value="WJW67684.1"/>
    <property type="molecule type" value="Genomic_DNA"/>
</dbReference>
<evidence type="ECO:0000313" key="4">
    <source>
        <dbReference type="Proteomes" id="UP000521676"/>
    </source>
</evidence>
<accession>A0A8T7M1B4</accession>
<evidence type="ECO:0000313" key="2">
    <source>
        <dbReference type="EMBL" id="NWJ45819.1"/>
    </source>
</evidence>
<keyword evidence="1" id="KW-0472">Membrane</keyword>
<reference evidence="3" key="2">
    <citation type="journal article" date="2024" name="Nature">
        <title>Anoxygenic phototroph of the Chloroflexota uses a type I reaction centre.</title>
        <authorList>
            <person name="Tsuji J.M."/>
            <person name="Shaw N.A."/>
            <person name="Nagashima S."/>
            <person name="Venkiteswaran J.J."/>
            <person name="Schiff S.L."/>
            <person name="Watanabe T."/>
            <person name="Fukui M."/>
            <person name="Hanada S."/>
            <person name="Tank M."/>
            <person name="Neufeld J.D."/>
        </authorList>
    </citation>
    <scope>NUCLEOTIDE SEQUENCE</scope>
    <source>
        <strain evidence="3">L227-S17</strain>
    </source>
</reference>